<name>A3NTP6_BURP0</name>
<evidence type="ECO:0000313" key="2">
    <source>
        <dbReference type="EMBL" id="ABN91972.1"/>
    </source>
</evidence>
<evidence type="ECO:0000313" key="3">
    <source>
        <dbReference type="Proteomes" id="UP000006738"/>
    </source>
</evidence>
<proteinExistence type="predicted"/>
<dbReference type="EMBL" id="CP000572">
    <property type="protein sequence ID" value="ABN91972.1"/>
    <property type="molecule type" value="Genomic_DNA"/>
</dbReference>
<feature type="region of interest" description="Disordered" evidence="1">
    <location>
        <begin position="1"/>
        <end position="44"/>
    </location>
</feature>
<dbReference type="HOGENOM" id="CLU_3213509_0_0_4"/>
<sequence length="44" mass="4685">MPSSAIDKPGRAIDPRALPNRHGRQPASRLAHRPPAAPGSRHAL</sequence>
<reference evidence="2 3" key="1">
    <citation type="submission" date="2007-02" db="EMBL/GenBank/DDBJ databases">
        <authorList>
            <person name="DeShazer D."/>
            <person name="Woods D.E."/>
            <person name="Nierman W.C."/>
        </authorList>
    </citation>
    <scope>NUCLEOTIDE SEQUENCE [LARGE SCALE GENOMIC DNA]</scope>
    <source>
        <strain evidence="2 3">1106a</strain>
    </source>
</reference>
<dbReference type="Proteomes" id="UP000006738">
    <property type="component" value="Chromosome I"/>
</dbReference>
<dbReference type="AlphaFoldDB" id="A3NTP6"/>
<organism evidence="2 3">
    <name type="scientific">Burkholderia pseudomallei (strain 1106a)</name>
    <dbReference type="NCBI Taxonomy" id="357348"/>
    <lineage>
        <taxon>Bacteria</taxon>
        <taxon>Pseudomonadati</taxon>
        <taxon>Pseudomonadota</taxon>
        <taxon>Betaproteobacteria</taxon>
        <taxon>Burkholderiales</taxon>
        <taxon>Burkholderiaceae</taxon>
        <taxon>Burkholderia</taxon>
        <taxon>pseudomallei group</taxon>
    </lineage>
</organism>
<protein>
    <submittedName>
        <fullName evidence="2">Uncharacterized protein</fullName>
    </submittedName>
</protein>
<dbReference type="KEGG" id="bpl:BURPS1106A_1444"/>
<evidence type="ECO:0000256" key="1">
    <source>
        <dbReference type="SAM" id="MobiDB-lite"/>
    </source>
</evidence>
<gene>
    <name evidence="2" type="ordered locus">BURPS1106A_1444</name>
</gene>
<accession>A3NTP6</accession>